<feature type="transmembrane region" description="Helical" evidence="2">
    <location>
        <begin position="42"/>
        <end position="62"/>
    </location>
</feature>
<dbReference type="InterPro" id="IPR017731">
    <property type="entry name" value="TssM1-like"/>
</dbReference>
<feature type="domain" description="Type VI secretion system component TssM1 N-terminal" evidence="5">
    <location>
        <begin position="191"/>
        <end position="434"/>
    </location>
</feature>
<keyword evidence="8" id="KW-1185">Reference proteome</keyword>
<dbReference type="SUPFAM" id="SSF52540">
    <property type="entry name" value="P-loop containing nucleoside triphosphate hydrolases"/>
    <property type="match status" value="1"/>
</dbReference>
<dbReference type="PANTHER" id="PTHR36153">
    <property type="entry name" value="INNER MEMBRANE PROTEIN-RELATED"/>
    <property type="match status" value="1"/>
</dbReference>
<dbReference type="EMBL" id="CP032098">
    <property type="protein sequence ID" value="AXX92441.1"/>
    <property type="molecule type" value="Genomic_DNA"/>
</dbReference>
<feature type="domain" description="Type VI secretion system IcmF C-terminal" evidence="3">
    <location>
        <begin position="1033"/>
        <end position="1135"/>
    </location>
</feature>
<dbReference type="InterPro" id="IPR053156">
    <property type="entry name" value="T6SS_TssM-like"/>
</dbReference>
<feature type="transmembrane region" description="Helical" evidence="2">
    <location>
        <begin position="9"/>
        <end position="30"/>
    </location>
</feature>
<proteinExistence type="predicted"/>
<evidence type="ECO:0000256" key="1">
    <source>
        <dbReference type="SAM" id="Coils"/>
    </source>
</evidence>
<dbReference type="Gene3D" id="3.40.50.300">
    <property type="entry name" value="P-loop containing nucleotide triphosphate hydrolases"/>
    <property type="match status" value="1"/>
</dbReference>
<dbReference type="InterPro" id="IPR027417">
    <property type="entry name" value="P-loop_NTPase"/>
</dbReference>
<dbReference type="PANTHER" id="PTHR36153:SF1">
    <property type="entry name" value="TYPE VI SECRETION SYSTEM COMPONENT TSSM1"/>
    <property type="match status" value="1"/>
</dbReference>
<evidence type="ECO:0000313" key="9">
    <source>
        <dbReference type="Proteomes" id="UP000262712"/>
    </source>
</evidence>
<dbReference type="Proteomes" id="UP000221222">
    <property type="component" value="Unassembled WGS sequence"/>
</dbReference>
<evidence type="ECO:0000313" key="8">
    <source>
        <dbReference type="Proteomes" id="UP000221222"/>
    </source>
</evidence>
<dbReference type="Pfam" id="PF14331">
    <property type="entry name" value="IcmF-related_N"/>
    <property type="match status" value="1"/>
</dbReference>
<dbReference type="Proteomes" id="UP000262712">
    <property type="component" value="Chromosome"/>
</dbReference>
<dbReference type="NCBIfam" id="TIGR03348">
    <property type="entry name" value="VI_IcmF"/>
    <property type="match status" value="1"/>
</dbReference>
<name>A0A2G1DHZ4_9BACT</name>
<evidence type="ECO:0000313" key="6">
    <source>
        <dbReference type="EMBL" id="AXX92441.1"/>
    </source>
</evidence>
<feature type="coiled-coil region" evidence="1">
    <location>
        <begin position="63"/>
        <end position="90"/>
    </location>
</feature>
<sequence length="1156" mass="136376">MKKPFYKSFYFWSIFLSFIISLLIIFLWPYLFDNLKTLSSRLLLSSIIMSLTIITILLIIVFKKPETKEILEEKKRKKELENEFKKLINTKVSDLKNKFKEAIKIIKKSSLYKNKRRAKYELPWYLVLGDKNEGKTTLLESSGLSFPLNVNYDTKSVVEESNSQNFQWFYAEHSIFIDVPGNYIEQKENKEDPFVWEKFLNLFVKKRWRRPINGIILTISIDKLIDYTEKELEQYAKDLRDRFDELSLAFMSSIPIYLIITKSDKIEGFNEYFNDLKEDEKDEILGITFDDKEKNIDTAIVKPQLEALLKRLNSSILTKLHYEWEENNRPKTYLFTNNLSKVFEKTTLFIDMCFAQTRYRKPLMLRGLYFTSVPCEDNHNALITEEQLEYSRNKKGLFIKKLLNDIIFPESEILKMDENYKKKFKKNQIIAYAASFIFVIFTTTYMLNDFISHNNTLKQIEKDYLKYQINRKKVYATDSFDQIAQILNNLKNIENLDKEKIGNNFYNLIFYKVDNRREFLEKIYYEDLTNLLLKRIELDIQSQIKDELNNFDSTWENTKAYVMLNRIDKLDKAFLEEYMAKRWNILYKDYPSLQNNLNYHWMNILNKGFIAQNLNNDLLKVARNRLMQFGIDALSYKSLKAKVENLNLRDFSFSQIFETPDIFNGADLKINGLFTKEGHKLMMKEGRELTKQVLQNNWVLGKKSQLTQAQISESYKKILSLYYSEYKKEWLKAITMLNIPNKSRITELNNQLSIFSSATSPIYNIINAIKENTDIYTPEEKLKLKAKSNENVTKAVATTVAPGRIGRALAKNVLEKDQLIDNKSIKNLREFFKPYVQLLDENDQPLELLSRATAKLDKVYKTMVSLDSSVNSTFEALRLVKDRVEGRVEPIVVTFNSLPIHVNKWYKQLLQNNWYFILSQAKNYMNKKYKEDVYLFYEQKLASKYPIYNTKSDYIKLEDFNDFFKKDGIIDTFYKNYVSLFININKLNNTYKINNLDGTSISVNKTFIDSLLKSFKVKKAFFRNSGSLGFTINIKPYVLGSNLATMQLTYNGNTIYYEHGPIKNQKINWPANSLDSVVKFNLYNLKGKQVISKYLDNDWAILQVFNNFKVKKESNDSVIIKYEDKKYTGSFIIKGETSQAFTKYNYLSTFKLPKGI</sequence>
<accession>A0A2G1DHZ4</accession>
<evidence type="ECO:0000256" key="2">
    <source>
        <dbReference type="SAM" id="Phobius"/>
    </source>
</evidence>
<dbReference type="KEGG" id="amol:AMOL_1471"/>
<evidence type="ECO:0000259" key="3">
    <source>
        <dbReference type="Pfam" id="PF06744"/>
    </source>
</evidence>
<dbReference type="RefSeq" id="WP_099342289.1">
    <property type="nucleotide sequence ID" value="NZ_CP032098.1"/>
</dbReference>
<feature type="transmembrane region" description="Helical" evidence="2">
    <location>
        <begin position="429"/>
        <end position="447"/>
    </location>
</feature>
<dbReference type="InterPro" id="IPR009612">
    <property type="entry name" value="IcmF-rel"/>
</dbReference>
<dbReference type="EMBL" id="NXFY01000008">
    <property type="protein sequence ID" value="PHO18113.1"/>
    <property type="molecule type" value="Genomic_DNA"/>
</dbReference>
<dbReference type="InterPro" id="IPR010623">
    <property type="entry name" value="IcmF_C"/>
</dbReference>
<evidence type="ECO:0000313" key="7">
    <source>
        <dbReference type="EMBL" id="PHO18113.1"/>
    </source>
</evidence>
<gene>
    <name evidence="7" type="primary">icmF</name>
    <name evidence="6" type="synonym">tssM</name>
    <name evidence="6" type="ORF">AMOL_1471</name>
    <name evidence="7" type="ORF">CPU12_06490</name>
</gene>
<dbReference type="Pfam" id="PF06744">
    <property type="entry name" value="IcmF_C"/>
    <property type="match status" value="1"/>
</dbReference>
<feature type="domain" description="IcmF-related" evidence="4">
    <location>
        <begin position="505"/>
        <end position="774"/>
    </location>
</feature>
<protein>
    <submittedName>
        <fullName evidence="7">Type VI secretion system membrane subunit TssM</fullName>
    </submittedName>
    <submittedName>
        <fullName evidence="6">Type VI secretion system, membrane platform protein</fullName>
    </submittedName>
</protein>
<dbReference type="AlphaFoldDB" id="A0A2G1DHZ4"/>
<keyword evidence="2" id="KW-0812">Transmembrane</keyword>
<reference evidence="6 9" key="2">
    <citation type="submission" date="2018-08" db="EMBL/GenBank/DDBJ databases">
        <title>Complete genome of the Arcobacter molluscorum type strain LMG 25693.</title>
        <authorList>
            <person name="Miller W.G."/>
            <person name="Yee E."/>
            <person name="Bono J.L."/>
        </authorList>
    </citation>
    <scope>NUCLEOTIDE SEQUENCE [LARGE SCALE GENOMIC DNA]</scope>
    <source>
        <strain evidence="6 9">CECT 7696</strain>
    </source>
</reference>
<evidence type="ECO:0000259" key="5">
    <source>
        <dbReference type="Pfam" id="PF14331"/>
    </source>
</evidence>
<reference evidence="7 8" key="1">
    <citation type="submission" date="2017-09" db="EMBL/GenBank/DDBJ databases">
        <title>Arcobacter canalis sp. nov., a new species isolated from a water canal contaminated with urban sewage.</title>
        <authorList>
            <person name="Perez-Cataluna A."/>
            <person name="Salas-Masso N."/>
            <person name="Figueras M.J."/>
        </authorList>
    </citation>
    <scope>NUCLEOTIDE SEQUENCE [LARGE SCALE GENOMIC DNA]</scope>
    <source>
        <strain evidence="7 8">F98-3</strain>
    </source>
</reference>
<evidence type="ECO:0000259" key="4">
    <source>
        <dbReference type="Pfam" id="PF06761"/>
    </source>
</evidence>
<organism evidence="7 8">
    <name type="scientific">Malaciobacter molluscorum LMG 25693</name>
    <dbReference type="NCBI Taxonomy" id="870501"/>
    <lineage>
        <taxon>Bacteria</taxon>
        <taxon>Pseudomonadati</taxon>
        <taxon>Campylobacterota</taxon>
        <taxon>Epsilonproteobacteria</taxon>
        <taxon>Campylobacterales</taxon>
        <taxon>Arcobacteraceae</taxon>
        <taxon>Malaciobacter</taxon>
    </lineage>
</organism>
<dbReference type="CDD" id="cd00882">
    <property type="entry name" value="Ras_like_GTPase"/>
    <property type="match status" value="1"/>
</dbReference>
<dbReference type="InterPro" id="IPR025743">
    <property type="entry name" value="TssM1_N"/>
</dbReference>
<keyword evidence="2" id="KW-1133">Transmembrane helix</keyword>
<keyword evidence="2" id="KW-0472">Membrane</keyword>
<keyword evidence="1" id="KW-0175">Coiled coil</keyword>
<dbReference type="Pfam" id="PF06761">
    <property type="entry name" value="IcmF-related"/>
    <property type="match status" value="1"/>
</dbReference>